<feature type="domain" description="TonB-dependent receptor plug" evidence="13">
    <location>
        <begin position="46"/>
        <end position="151"/>
    </location>
</feature>
<comment type="subcellular location">
    <subcellularLocation>
        <location evidence="1 10">Cell outer membrane</location>
        <topology evidence="1 10">Multi-pass membrane protein</topology>
    </subcellularLocation>
</comment>
<name>A0A8S0XF09_9GAMM</name>
<dbReference type="InterPro" id="IPR000531">
    <property type="entry name" value="Beta-barrel_TonB"/>
</dbReference>
<keyword evidence="9 10" id="KW-0998">Cell outer membrane</keyword>
<dbReference type="AlphaFoldDB" id="A0A8S0XF09"/>
<dbReference type="Pfam" id="PF00593">
    <property type="entry name" value="TonB_dep_Rec_b-barrel"/>
    <property type="match status" value="1"/>
</dbReference>
<keyword evidence="6" id="KW-0406">Ion transport</keyword>
<gene>
    <name evidence="14" type="ORF">METHB2_20035</name>
</gene>
<dbReference type="InterPro" id="IPR039426">
    <property type="entry name" value="TonB-dep_rcpt-like"/>
</dbReference>
<keyword evidence="4 10" id="KW-0812">Transmembrane</keyword>
<evidence type="ECO:0000256" key="1">
    <source>
        <dbReference type="ARBA" id="ARBA00004571"/>
    </source>
</evidence>
<sequence length="615" mass="68157">MQKILFSSLLIAGFNSQLQAQQRNDTDSLTLPDMVVTATRTEAAKNQLASAATVYTRKDIERLQVNTLPDLLRGTNGLDVVQTGGYGKITSVFMRGTNSDHVLVLIDGIKAGSVTAGTSPFEFIPLDQIERVEIIRGPQSSLYGSEAVGGVIQIFTRKGAQRETPTVTLDAGGGSYDTLRAAGTVSGKWKNNWYSLGTSHFNSQGFNAQQPTPGPFGINQPDRDGYYNTALNARLGHRFDNNNAEMEAFFMRAEGRTEYDGAFQNKTEFVEQVVGASGSMDIVDNWHSTLRFGQSRDDGDNFAPDGSFSTRFNSTRWNASWLNQFALSDNHQLVLGADYRLDEVDSSETFNESSRYDAGVFTELQSRILDDLFVNASVRWDENEAFGDYVTGNVGLRYNWNYGISLLASFGNAFKAPSFNDLYFPNFGNASLDPEESKSFEAGLAGAHDWGQWEVRAYHTNIDNLITPVMDPVTFNFSAENIGKSQIDGIEAEIGTQLMGWNSKLSLNLLSPKNRETNARLPRRAEKTLSFDLSRSFGQIDLGANVLAQGDRFDDSKNTIKVAGFVTVDLRSAYHFNKNWMVSAKLSNLLDKNYQTVNTFNTAGRNFFISVHYNN</sequence>
<keyword evidence="15" id="KW-1185">Reference proteome</keyword>
<dbReference type="InterPro" id="IPR012910">
    <property type="entry name" value="Plug_dom"/>
</dbReference>
<evidence type="ECO:0000256" key="10">
    <source>
        <dbReference type="PROSITE-ProRule" id="PRU01360"/>
    </source>
</evidence>
<evidence type="ECO:0000259" key="13">
    <source>
        <dbReference type="Pfam" id="PF07715"/>
    </source>
</evidence>
<dbReference type="Proteomes" id="UP000494216">
    <property type="component" value="Unassembled WGS sequence"/>
</dbReference>
<organism evidence="14 15">
    <name type="scientific">Candidatus Methylobacter favarea</name>
    <dbReference type="NCBI Taxonomy" id="2707345"/>
    <lineage>
        <taxon>Bacteria</taxon>
        <taxon>Pseudomonadati</taxon>
        <taxon>Pseudomonadota</taxon>
        <taxon>Gammaproteobacteria</taxon>
        <taxon>Methylococcales</taxon>
        <taxon>Methylococcaceae</taxon>
        <taxon>Methylobacter</taxon>
    </lineage>
</organism>
<dbReference type="InterPro" id="IPR037066">
    <property type="entry name" value="Plug_dom_sf"/>
</dbReference>
<proteinExistence type="inferred from homology"/>
<reference evidence="14 15" key="1">
    <citation type="submission" date="2020-02" db="EMBL/GenBank/DDBJ databases">
        <authorList>
            <person name="Hogendoorn C."/>
        </authorList>
    </citation>
    <scope>NUCLEOTIDE SEQUENCE [LARGE SCALE GENOMIC DNA]</scope>
    <source>
        <strain evidence="14">METHB21</strain>
    </source>
</reference>
<dbReference type="PANTHER" id="PTHR30069:SF53">
    <property type="entry name" value="COLICIN I RECEPTOR-RELATED"/>
    <property type="match status" value="1"/>
</dbReference>
<dbReference type="Gene3D" id="2.40.170.20">
    <property type="entry name" value="TonB-dependent receptor, beta-barrel domain"/>
    <property type="match status" value="1"/>
</dbReference>
<keyword evidence="3 10" id="KW-1134">Transmembrane beta strand</keyword>
<comment type="similarity">
    <text evidence="10 11">Belongs to the TonB-dependent receptor family.</text>
</comment>
<dbReference type="EMBL" id="CADCXN010000047">
    <property type="protein sequence ID" value="CAA9890204.1"/>
    <property type="molecule type" value="Genomic_DNA"/>
</dbReference>
<evidence type="ECO:0000256" key="4">
    <source>
        <dbReference type="ARBA" id="ARBA00022692"/>
    </source>
</evidence>
<dbReference type="PANTHER" id="PTHR30069">
    <property type="entry name" value="TONB-DEPENDENT OUTER MEMBRANE RECEPTOR"/>
    <property type="match status" value="1"/>
</dbReference>
<evidence type="ECO:0000259" key="12">
    <source>
        <dbReference type="Pfam" id="PF00593"/>
    </source>
</evidence>
<evidence type="ECO:0000256" key="11">
    <source>
        <dbReference type="RuleBase" id="RU003357"/>
    </source>
</evidence>
<keyword evidence="2 10" id="KW-0813">Transport</keyword>
<evidence type="ECO:0000313" key="15">
    <source>
        <dbReference type="Proteomes" id="UP000494216"/>
    </source>
</evidence>
<keyword evidence="8 10" id="KW-0472">Membrane</keyword>
<dbReference type="PROSITE" id="PS52016">
    <property type="entry name" value="TONB_DEPENDENT_REC_3"/>
    <property type="match status" value="1"/>
</dbReference>
<dbReference type="GO" id="GO:0015889">
    <property type="term" value="P:cobalamin transport"/>
    <property type="evidence" value="ECO:0007669"/>
    <property type="project" value="TreeGrafter"/>
</dbReference>
<dbReference type="SUPFAM" id="SSF56935">
    <property type="entry name" value="Porins"/>
    <property type="match status" value="1"/>
</dbReference>
<evidence type="ECO:0000256" key="2">
    <source>
        <dbReference type="ARBA" id="ARBA00022448"/>
    </source>
</evidence>
<evidence type="ECO:0000256" key="8">
    <source>
        <dbReference type="ARBA" id="ARBA00023136"/>
    </source>
</evidence>
<evidence type="ECO:0000256" key="3">
    <source>
        <dbReference type="ARBA" id="ARBA00022452"/>
    </source>
</evidence>
<comment type="caution">
    <text evidence="14">The sequence shown here is derived from an EMBL/GenBank/DDBJ whole genome shotgun (WGS) entry which is preliminary data.</text>
</comment>
<dbReference type="RefSeq" id="WP_174625162.1">
    <property type="nucleotide sequence ID" value="NZ_CADCXN010000047.1"/>
</dbReference>
<evidence type="ECO:0000256" key="7">
    <source>
        <dbReference type="ARBA" id="ARBA00023077"/>
    </source>
</evidence>
<evidence type="ECO:0000313" key="14">
    <source>
        <dbReference type="EMBL" id="CAA9890204.1"/>
    </source>
</evidence>
<dbReference type="GO" id="GO:0006811">
    <property type="term" value="P:monoatomic ion transport"/>
    <property type="evidence" value="ECO:0007669"/>
    <property type="project" value="UniProtKB-KW"/>
</dbReference>
<dbReference type="InterPro" id="IPR036942">
    <property type="entry name" value="Beta-barrel_TonB_sf"/>
</dbReference>
<dbReference type="Pfam" id="PF07715">
    <property type="entry name" value="Plug"/>
    <property type="match status" value="1"/>
</dbReference>
<evidence type="ECO:0000256" key="5">
    <source>
        <dbReference type="ARBA" id="ARBA00022729"/>
    </source>
</evidence>
<feature type="domain" description="TonB-dependent receptor-like beta-barrel" evidence="12">
    <location>
        <begin position="203"/>
        <end position="589"/>
    </location>
</feature>
<keyword evidence="5" id="KW-0732">Signal</keyword>
<evidence type="ECO:0000256" key="6">
    <source>
        <dbReference type="ARBA" id="ARBA00023065"/>
    </source>
</evidence>
<dbReference type="CDD" id="cd01347">
    <property type="entry name" value="ligand_gated_channel"/>
    <property type="match status" value="1"/>
</dbReference>
<dbReference type="GO" id="GO:0009279">
    <property type="term" value="C:cell outer membrane"/>
    <property type="evidence" value="ECO:0007669"/>
    <property type="project" value="UniProtKB-SubCell"/>
</dbReference>
<evidence type="ECO:0000256" key="9">
    <source>
        <dbReference type="ARBA" id="ARBA00023237"/>
    </source>
</evidence>
<dbReference type="Gene3D" id="2.170.130.10">
    <property type="entry name" value="TonB-dependent receptor, plug domain"/>
    <property type="match status" value="1"/>
</dbReference>
<keyword evidence="7 11" id="KW-0798">TonB box</keyword>
<protein>
    <submittedName>
        <fullName evidence="14">Vitamin B12 transporter</fullName>
    </submittedName>
</protein>
<accession>A0A8S0XF09</accession>